<keyword evidence="2" id="KW-1185">Reference proteome</keyword>
<gene>
    <name evidence="1" type="ORF">FNV43_RR24823</name>
</gene>
<sequence>MEVPHGPIGEMGDTESARNMFKKFLFVILCRLRPCSRMLVDGPLWEGKKRLEEARDQEEDYKAKEARDVKPIILADTFLTKTQLISPALVDDLRFTISECEAKEQFEKYRELSPKKFEVEGYLRTPLSKMKLFGTDES</sequence>
<proteinExistence type="predicted"/>
<organism evidence="1 2">
    <name type="scientific">Rhamnella rubrinervis</name>
    <dbReference type="NCBI Taxonomy" id="2594499"/>
    <lineage>
        <taxon>Eukaryota</taxon>
        <taxon>Viridiplantae</taxon>
        <taxon>Streptophyta</taxon>
        <taxon>Embryophyta</taxon>
        <taxon>Tracheophyta</taxon>
        <taxon>Spermatophyta</taxon>
        <taxon>Magnoliopsida</taxon>
        <taxon>eudicotyledons</taxon>
        <taxon>Gunneridae</taxon>
        <taxon>Pentapetalae</taxon>
        <taxon>rosids</taxon>
        <taxon>fabids</taxon>
        <taxon>Rosales</taxon>
        <taxon>Rhamnaceae</taxon>
        <taxon>rhamnoid group</taxon>
        <taxon>Rhamneae</taxon>
        <taxon>Rhamnella</taxon>
    </lineage>
</organism>
<name>A0A8K0GTJ5_9ROSA</name>
<dbReference type="Proteomes" id="UP000796880">
    <property type="component" value="Unassembled WGS sequence"/>
</dbReference>
<accession>A0A8K0GTJ5</accession>
<dbReference type="EMBL" id="VOIH02000011">
    <property type="protein sequence ID" value="KAF3433720.1"/>
    <property type="molecule type" value="Genomic_DNA"/>
</dbReference>
<protein>
    <submittedName>
        <fullName evidence="1">Uncharacterized protein</fullName>
    </submittedName>
</protein>
<dbReference type="AlphaFoldDB" id="A0A8K0GTJ5"/>
<evidence type="ECO:0000313" key="2">
    <source>
        <dbReference type="Proteomes" id="UP000796880"/>
    </source>
</evidence>
<reference evidence="1" key="1">
    <citation type="submission" date="2020-03" db="EMBL/GenBank/DDBJ databases">
        <title>A high-quality chromosome-level genome assembly of a woody plant with both climbing and erect habits, Rhamnella rubrinervis.</title>
        <authorList>
            <person name="Lu Z."/>
            <person name="Yang Y."/>
            <person name="Zhu X."/>
            <person name="Sun Y."/>
        </authorList>
    </citation>
    <scope>NUCLEOTIDE SEQUENCE</scope>
    <source>
        <strain evidence="1">BYM</strain>
        <tissue evidence="1">Leaf</tissue>
    </source>
</reference>
<evidence type="ECO:0000313" key="1">
    <source>
        <dbReference type="EMBL" id="KAF3433720.1"/>
    </source>
</evidence>
<comment type="caution">
    <text evidence="1">The sequence shown here is derived from an EMBL/GenBank/DDBJ whole genome shotgun (WGS) entry which is preliminary data.</text>
</comment>